<evidence type="ECO:0000256" key="1">
    <source>
        <dbReference type="SAM" id="MobiDB-lite"/>
    </source>
</evidence>
<accession>A0A225DGN1</accession>
<dbReference type="OrthoDB" id="2037472at2"/>
<feature type="region of interest" description="Disordered" evidence="1">
    <location>
        <begin position="309"/>
        <end position="395"/>
    </location>
</feature>
<name>A0A225DGN1_9BACT</name>
<dbReference type="InterPro" id="IPR017592">
    <property type="entry name" value="Pilus_assmbl_Flp-typ_CpaB"/>
</dbReference>
<dbReference type="Pfam" id="PF16976">
    <property type="entry name" value="RcpC"/>
    <property type="match status" value="1"/>
</dbReference>
<sequence>MRASTVFILALALLAGLAAAAGARYVGLFTRKDAPPPPEKPPALKVLVLKINLYEDIALAAEQVAVEELPFEEHEAYSRMLGANWRDKLMPPDPRAAHLRVAKQTVRAGQVLLKEYFMDPALPDSLSARLEPNTRAVNVTVPKDKAAGGSIRLGEFVDVLLTSRIGSGNQEELRTACIARACKVVMKRNNPWTVMMSDPDDKPVHFTLQANAYRAALIEFAQTHGQLSLLPVQAPARAGGTYSDPASKEYATEDQRIDGITRGDLAIGDRDLARIFHLTAPETAAPPPPPVVTRHLIGVREAGQTAFQNATPAAAPPTQSESPSEGSSGLFGVPATPPAPMPGPNPPPSSGTAAAPRPSAQGDLTFRMPSATGTKDCPTCDENKKRAAAAAAKSQ</sequence>
<dbReference type="RefSeq" id="WP_088259861.1">
    <property type="nucleotide sequence ID" value="NZ_NIDE01000018.1"/>
</dbReference>
<reference evidence="5" key="1">
    <citation type="submission" date="2017-06" db="EMBL/GenBank/DDBJ databases">
        <title>Genome analysis of Fimbriiglobus ruber SP5, the first member of the order Planctomycetales with confirmed chitinolytic capability.</title>
        <authorList>
            <person name="Ravin N.V."/>
            <person name="Rakitin A.L."/>
            <person name="Ivanova A.A."/>
            <person name="Beletsky A.V."/>
            <person name="Kulichevskaya I.S."/>
            <person name="Mardanov A.V."/>
            <person name="Dedysh S.N."/>
        </authorList>
    </citation>
    <scope>NUCLEOTIDE SEQUENCE [LARGE SCALE GENOMIC DNA]</scope>
    <source>
        <strain evidence="5">SP5</strain>
    </source>
</reference>
<evidence type="ECO:0000313" key="4">
    <source>
        <dbReference type="EMBL" id="OWK35247.1"/>
    </source>
</evidence>
<keyword evidence="5" id="KW-1185">Reference proteome</keyword>
<feature type="compositionally biased region" description="Low complexity" evidence="1">
    <location>
        <begin position="350"/>
        <end position="360"/>
    </location>
</feature>
<feature type="domain" description="Flp pilus assembly protein RcpC/CpaB" evidence="3">
    <location>
        <begin position="125"/>
        <end position="229"/>
    </location>
</feature>
<protein>
    <recommendedName>
        <fullName evidence="3">Flp pilus assembly protein RcpC/CpaB domain-containing protein</fullName>
    </recommendedName>
</protein>
<proteinExistence type="predicted"/>
<dbReference type="InterPro" id="IPR031571">
    <property type="entry name" value="RcpC_dom"/>
</dbReference>
<evidence type="ECO:0000259" key="3">
    <source>
        <dbReference type="Pfam" id="PF16976"/>
    </source>
</evidence>
<feature type="signal peptide" evidence="2">
    <location>
        <begin position="1"/>
        <end position="20"/>
    </location>
</feature>
<dbReference type="NCBIfam" id="TIGR03177">
    <property type="entry name" value="pilus_cpaB"/>
    <property type="match status" value="1"/>
</dbReference>
<dbReference type="Proteomes" id="UP000214646">
    <property type="component" value="Unassembled WGS sequence"/>
</dbReference>
<feature type="chain" id="PRO_5012759217" description="Flp pilus assembly protein RcpC/CpaB domain-containing protein" evidence="2">
    <location>
        <begin position="21"/>
        <end position="395"/>
    </location>
</feature>
<dbReference type="EMBL" id="NIDE01000018">
    <property type="protein sequence ID" value="OWK35247.1"/>
    <property type="molecule type" value="Genomic_DNA"/>
</dbReference>
<dbReference type="AlphaFoldDB" id="A0A225DGN1"/>
<evidence type="ECO:0000256" key="2">
    <source>
        <dbReference type="SAM" id="SignalP"/>
    </source>
</evidence>
<keyword evidence="2" id="KW-0732">Signal</keyword>
<organism evidence="4 5">
    <name type="scientific">Fimbriiglobus ruber</name>
    <dbReference type="NCBI Taxonomy" id="1908690"/>
    <lineage>
        <taxon>Bacteria</taxon>
        <taxon>Pseudomonadati</taxon>
        <taxon>Planctomycetota</taxon>
        <taxon>Planctomycetia</taxon>
        <taxon>Gemmatales</taxon>
        <taxon>Gemmataceae</taxon>
        <taxon>Fimbriiglobus</taxon>
    </lineage>
</organism>
<feature type="compositionally biased region" description="Low complexity" evidence="1">
    <location>
        <begin position="309"/>
        <end position="319"/>
    </location>
</feature>
<evidence type="ECO:0000313" key="5">
    <source>
        <dbReference type="Proteomes" id="UP000214646"/>
    </source>
</evidence>
<feature type="compositionally biased region" description="Pro residues" evidence="1">
    <location>
        <begin position="335"/>
        <end position="349"/>
    </location>
</feature>
<comment type="caution">
    <text evidence="4">The sequence shown here is derived from an EMBL/GenBank/DDBJ whole genome shotgun (WGS) entry which is preliminary data.</text>
</comment>
<gene>
    <name evidence="4" type="ORF">FRUB_09408</name>
</gene>